<dbReference type="HOGENOM" id="CLU_023081_0_1_6"/>
<comment type="function">
    <text evidence="6">Component of a complex that catalyzes the oxidation of glycolate to glyoxylate.</text>
</comment>
<dbReference type="EC" id="1.1.99.14" evidence="6"/>
<evidence type="ECO:0000256" key="5">
    <source>
        <dbReference type="ARBA" id="ARBA00023014"/>
    </source>
</evidence>
<comment type="catalytic activity">
    <reaction evidence="6">
        <text>(R)-lactate + A = pyruvate + AH2</text>
        <dbReference type="Rhea" id="RHEA:15089"/>
        <dbReference type="ChEBI" id="CHEBI:13193"/>
        <dbReference type="ChEBI" id="CHEBI:15361"/>
        <dbReference type="ChEBI" id="CHEBI:16004"/>
        <dbReference type="ChEBI" id="CHEBI:17499"/>
    </reaction>
</comment>
<sequence length="417" mass="44306">MNHRLKDTDRCVMCGLCLPHCPTYGLSRQEGDSPRGRISLMQGLASGRLEADDRVSAHLDGCLECRACESVCPSGVPFGRLMDEARALLREQRPDRPALPGVARPMLRGGATGRFMAGLLHTGQRLGLAGVAGRLPGLAGKPLGRALALLPAKATPATPRGIHTPAGDCLGTVQLFTGCTGNAFEGRALAAARDLLLALGYRVEVPPTQGCCGALDLHAGKPEATRRLAAGNLAAFAASDAPIISLNSGCRTQLREYAALIPEGAALAGRVRDLYGFLMEHEDRLFGEEGLVRPKPPEHRTRRVAVHLPCTLRNVLREQGAMLALLRRLPGLEVVELEGNDRCCGAAGAHMFTHPEAADALLSPKIEAARRQAPEAIITANIGCSLHFQAGLRRAGLEVPVMTPAEWLVSQWQVSSG</sequence>
<dbReference type="InterPro" id="IPR017896">
    <property type="entry name" value="4Fe4S_Fe-S-bd"/>
</dbReference>
<dbReference type="eggNOG" id="COG0247">
    <property type="taxonomic scope" value="Bacteria"/>
</dbReference>
<evidence type="ECO:0000256" key="1">
    <source>
        <dbReference type="ARBA" id="ARBA00022485"/>
    </source>
</evidence>
<protein>
    <recommendedName>
        <fullName evidence="6">Glycolate oxidase iron-sulfur subunit</fullName>
        <ecNumber evidence="6">1.1.99.14</ecNumber>
    </recommendedName>
</protein>
<evidence type="ECO:0000256" key="3">
    <source>
        <dbReference type="ARBA" id="ARBA00022737"/>
    </source>
</evidence>
<reference evidence="8 9" key="1">
    <citation type="journal article" date="2011" name="Stand. Genomic Sci.">
        <title>Complete genome sequence of 'Thioalkalivibrio sulfidophilus' HL-EbGr7.</title>
        <authorList>
            <person name="Muyzer G."/>
            <person name="Sorokin D.Y."/>
            <person name="Mavromatis K."/>
            <person name="Lapidus A."/>
            <person name="Clum A."/>
            <person name="Ivanova N."/>
            <person name="Pati A."/>
            <person name="d'Haeseleer P."/>
            <person name="Woyke T."/>
            <person name="Kyrpides N.C."/>
        </authorList>
    </citation>
    <scope>NUCLEOTIDE SEQUENCE [LARGE SCALE GENOMIC DNA]</scope>
    <source>
        <strain evidence="8 9">HL-EbGR7</strain>
    </source>
</reference>
<dbReference type="InterPro" id="IPR004017">
    <property type="entry name" value="Cys_rich_dom"/>
</dbReference>
<dbReference type="AlphaFoldDB" id="B8GNH4"/>
<comment type="cofactor">
    <cofactor evidence="6">
        <name>[4Fe-4S] cluster</name>
        <dbReference type="ChEBI" id="CHEBI:49883"/>
    </cofactor>
    <text evidence="6">Binds 2 [4Fe-4S] clusters.</text>
</comment>
<keyword evidence="9" id="KW-1185">Reference proteome</keyword>
<evidence type="ECO:0000259" key="7">
    <source>
        <dbReference type="PROSITE" id="PS51379"/>
    </source>
</evidence>
<feature type="domain" description="4Fe-4S ferredoxin-type" evidence="7">
    <location>
        <begin position="2"/>
        <end position="31"/>
    </location>
</feature>
<accession>B8GNH4</accession>
<dbReference type="EMBL" id="CP001339">
    <property type="protein sequence ID" value="ACL73865.1"/>
    <property type="molecule type" value="Genomic_DNA"/>
</dbReference>
<dbReference type="PANTHER" id="PTHR32479">
    <property type="entry name" value="GLYCOLATE OXIDASE IRON-SULFUR SUBUNIT"/>
    <property type="match status" value="1"/>
</dbReference>
<evidence type="ECO:0000256" key="4">
    <source>
        <dbReference type="ARBA" id="ARBA00023004"/>
    </source>
</evidence>
<dbReference type="PROSITE" id="PS00198">
    <property type="entry name" value="4FE4S_FER_1"/>
    <property type="match status" value="1"/>
</dbReference>
<evidence type="ECO:0000256" key="2">
    <source>
        <dbReference type="ARBA" id="ARBA00022723"/>
    </source>
</evidence>
<dbReference type="GO" id="GO:0019154">
    <property type="term" value="F:glycolate dehydrogenase activity"/>
    <property type="evidence" value="ECO:0007669"/>
    <property type="project" value="UniProtKB-EC"/>
</dbReference>
<dbReference type="GO" id="GO:0046872">
    <property type="term" value="F:metal ion binding"/>
    <property type="evidence" value="ECO:0007669"/>
    <property type="project" value="UniProtKB-UniRule"/>
</dbReference>
<proteinExistence type="predicted"/>
<dbReference type="InterPro" id="IPR009051">
    <property type="entry name" value="Helical_ferredxn"/>
</dbReference>
<dbReference type="Pfam" id="PF02754">
    <property type="entry name" value="CCG"/>
    <property type="match status" value="2"/>
</dbReference>
<keyword evidence="6" id="KW-0249">Electron transport</keyword>
<dbReference type="GO" id="GO:0051539">
    <property type="term" value="F:4 iron, 4 sulfur cluster binding"/>
    <property type="evidence" value="ECO:0007669"/>
    <property type="project" value="UniProtKB-UniRule"/>
</dbReference>
<gene>
    <name evidence="8" type="ordered locus">Tgr7_2792</name>
</gene>
<keyword evidence="4 6" id="KW-0408">Iron</keyword>
<comment type="catalytic activity">
    <reaction evidence="6">
        <text>glycolate + A = glyoxylate + AH2</text>
        <dbReference type="Rhea" id="RHEA:21264"/>
        <dbReference type="ChEBI" id="CHEBI:13193"/>
        <dbReference type="ChEBI" id="CHEBI:17499"/>
        <dbReference type="ChEBI" id="CHEBI:29805"/>
        <dbReference type="ChEBI" id="CHEBI:36655"/>
        <dbReference type="EC" id="1.1.99.14"/>
    </reaction>
</comment>
<evidence type="ECO:0000313" key="8">
    <source>
        <dbReference type="EMBL" id="ACL73865.1"/>
    </source>
</evidence>
<dbReference type="PANTHER" id="PTHR32479:SF17">
    <property type="entry name" value="GLYCOLATE OXIDASE IRON-SULFUR SUBUNIT"/>
    <property type="match status" value="1"/>
</dbReference>
<keyword evidence="2 6" id="KW-0479">Metal-binding</keyword>
<dbReference type="Pfam" id="PF13183">
    <property type="entry name" value="Fer4_8"/>
    <property type="match status" value="1"/>
</dbReference>
<dbReference type="Proteomes" id="UP000002383">
    <property type="component" value="Chromosome"/>
</dbReference>
<dbReference type="SUPFAM" id="SSF46548">
    <property type="entry name" value="alpha-helical ferredoxin"/>
    <property type="match status" value="1"/>
</dbReference>
<keyword evidence="1 6" id="KW-0004">4Fe-4S</keyword>
<dbReference type="OrthoDB" id="9765258at2"/>
<name>B8GNH4_THISH</name>
<evidence type="ECO:0000313" key="9">
    <source>
        <dbReference type="Proteomes" id="UP000002383"/>
    </source>
</evidence>
<dbReference type="PIRSF" id="PIRSF000139">
    <property type="entry name" value="Glc_ox_4Fe-4S"/>
    <property type="match status" value="1"/>
</dbReference>
<keyword evidence="3" id="KW-0677">Repeat</keyword>
<dbReference type="KEGG" id="tgr:Tgr7_2792"/>
<keyword evidence="6" id="KW-0813">Transport</keyword>
<dbReference type="PROSITE" id="PS51379">
    <property type="entry name" value="4FE4S_FER_2"/>
    <property type="match status" value="2"/>
</dbReference>
<feature type="domain" description="4Fe-4S ferredoxin-type" evidence="7">
    <location>
        <begin position="53"/>
        <end position="84"/>
    </location>
</feature>
<dbReference type="InterPro" id="IPR012257">
    <property type="entry name" value="Glc_ox_4Fe-4S"/>
</dbReference>
<evidence type="ECO:0000256" key="6">
    <source>
        <dbReference type="PIRNR" id="PIRNR000139"/>
    </source>
</evidence>
<keyword evidence="5 6" id="KW-0411">Iron-sulfur</keyword>
<dbReference type="STRING" id="396588.Tgr7_2792"/>
<dbReference type="Gene3D" id="1.10.1060.10">
    <property type="entry name" value="Alpha-helical ferredoxin"/>
    <property type="match status" value="1"/>
</dbReference>
<dbReference type="InterPro" id="IPR017900">
    <property type="entry name" value="4Fe4S_Fe_S_CS"/>
</dbReference>
<organism evidence="8 9">
    <name type="scientific">Thioalkalivibrio sulfidiphilus (strain HL-EbGR7)</name>
    <dbReference type="NCBI Taxonomy" id="396588"/>
    <lineage>
        <taxon>Bacteria</taxon>
        <taxon>Pseudomonadati</taxon>
        <taxon>Pseudomonadota</taxon>
        <taxon>Gammaproteobacteria</taxon>
        <taxon>Chromatiales</taxon>
        <taxon>Ectothiorhodospiraceae</taxon>
        <taxon>Thioalkalivibrio</taxon>
    </lineage>
</organism>
<dbReference type="RefSeq" id="WP_012639340.1">
    <property type="nucleotide sequence ID" value="NC_011901.1"/>
</dbReference>